<keyword evidence="1" id="KW-0812">Transmembrane</keyword>
<feature type="transmembrane region" description="Helical" evidence="1">
    <location>
        <begin position="37"/>
        <end position="59"/>
    </location>
</feature>
<accession>A0A6C0JSG1</accession>
<evidence type="ECO:0000256" key="1">
    <source>
        <dbReference type="SAM" id="Phobius"/>
    </source>
</evidence>
<keyword evidence="1" id="KW-1133">Transmembrane helix</keyword>
<dbReference type="AlphaFoldDB" id="A0A6C0JSG1"/>
<sequence>MRFILDIDKEKVVNYLESNLRFLVSFLFQWISTDGEVIGYVLGVIHFMISVIIVILLFVSHTIYPALWLQGSVLLCLIIIWFQHIILKVCISIVAEEKLTNGKSPFFQLVNDISRLFDIPLDRFIENILIAETISIASFTMAFIGRISLYAHEYYGINL</sequence>
<reference evidence="2" key="1">
    <citation type="journal article" date="2020" name="Nature">
        <title>Giant virus diversity and host interactions through global metagenomics.</title>
        <authorList>
            <person name="Schulz F."/>
            <person name="Roux S."/>
            <person name="Paez-Espino D."/>
            <person name="Jungbluth S."/>
            <person name="Walsh D.A."/>
            <person name="Denef V.J."/>
            <person name="McMahon K.D."/>
            <person name="Konstantinidis K.T."/>
            <person name="Eloe-Fadrosh E.A."/>
            <person name="Kyrpides N.C."/>
            <person name="Woyke T."/>
        </authorList>
    </citation>
    <scope>NUCLEOTIDE SEQUENCE</scope>
    <source>
        <strain evidence="2">GVMAG-S-1035315-10</strain>
    </source>
</reference>
<organism evidence="2">
    <name type="scientific">viral metagenome</name>
    <dbReference type="NCBI Taxonomy" id="1070528"/>
    <lineage>
        <taxon>unclassified sequences</taxon>
        <taxon>metagenomes</taxon>
        <taxon>organismal metagenomes</taxon>
    </lineage>
</organism>
<proteinExistence type="predicted"/>
<dbReference type="EMBL" id="MN740658">
    <property type="protein sequence ID" value="QHU06604.1"/>
    <property type="molecule type" value="Genomic_DNA"/>
</dbReference>
<keyword evidence="1" id="KW-0472">Membrane</keyword>
<evidence type="ECO:0000313" key="2">
    <source>
        <dbReference type="EMBL" id="QHU06604.1"/>
    </source>
</evidence>
<name>A0A6C0JSG1_9ZZZZ</name>
<feature type="transmembrane region" description="Helical" evidence="1">
    <location>
        <begin position="124"/>
        <end position="144"/>
    </location>
</feature>
<protein>
    <submittedName>
        <fullName evidence="2">Uncharacterized protein</fullName>
    </submittedName>
</protein>
<feature type="transmembrane region" description="Helical" evidence="1">
    <location>
        <begin position="71"/>
        <end position="95"/>
    </location>
</feature>